<dbReference type="Gene3D" id="2.40.10.500">
    <property type="match status" value="1"/>
</dbReference>
<sequence length="408" mass="43083">MNLNIDNNLKKIFPFLSYLYFFYTNAQTVTTFAGSTEGLADGTGTAAKFYVPNGVAVDDAGNVFVADTRNSRIRKITANGVVTTWTEAAPRFFYPYGVAVNAVGNVFATDIYYKHISKIADNGVISVLLSNSTSGQTIHLDTPYGVAVDASENVYVADRNNNRILKITPTREVTILAGGSVGTSDGTGTSAQFNYPNGLAIDGAGNVFVADTSNGRIRKITPEGVVTTLAGDDTGTAAHFKSPNGVAVDNAGNVYVADTGNNRIQKISANGVVTTLAGGSQGFADGTGTAARFSNPSGVAIASDGTIFVADTGNNRIRKITNTLATANFQLENQVLLHPNPASNLINIELEDITASKIVILDMNGRKHKSVNILDKKTVINISNLVSGIYLIQITTDKGIVSKKIVKE</sequence>
<organism evidence="6 7">
    <name type="scientific">Flavobacterium succinicans</name>
    <dbReference type="NCBI Taxonomy" id="29536"/>
    <lineage>
        <taxon>Bacteria</taxon>
        <taxon>Pseudomonadati</taxon>
        <taxon>Bacteroidota</taxon>
        <taxon>Flavobacteriia</taxon>
        <taxon>Flavobacteriales</taxon>
        <taxon>Flavobacteriaceae</taxon>
        <taxon>Flavobacterium</taxon>
    </lineage>
</organism>
<dbReference type="InterPro" id="IPR026444">
    <property type="entry name" value="Secre_tail"/>
</dbReference>
<gene>
    <name evidence="6" type="ORF">SAMN05444143_11039</name>
</gene>
<dbReference type="Pfam" id="PF01436">
    <property type="entry name" value="NHL"/>
    <property type="match status" value="3"/>
</dbReference>
<keyword evidence="2" id="KW-0677">Repeat</keyword>
<feature type="repeat" description="NHL" evidence="3">
    <location>
        <begin position="281"/>
        <end position="323"/>
    </location>
</feature>
<dbReference type="Pfam" id="PF18962">
    <property type="entry name" value="Por_Secre_tail"/>
    <property type="match status" value="1"/>
</dbReference>
<evidence type="ECO:0000259" key="4">
    <source>
        <dbReference type="Pfam" id="PF08450"/>
    </source>
</evidence>
<evidence type="ECO:0000313" key="7">
    <source>
        <dbReference type="Proteomes" id="UP000182961"/>
    </source>
</evidence>
<dbReference type="InterPro" id="IPR011042">
    <property type="entry name" value="6-blade_b-propeller_TolB-like"/>
</dbReference>
<dbReference type="PANTHER" id="PTHR13833">
    <property type="match status" value="1"/>
</dbReference>
<dbReference type="InterPro" id="IPR001258">
    <property type="entry name" value="NHL_repeat"/>
</dbReference>
<dbReference type="eggNOG" id="COG3391">
    <property type="taxonomic scope" value="Bacteria"/>
</dbReference>
<dbReference type="NCBIfam" id="TIGR04183">
    <property type="entry name" value="Por_Secre_tail"/>
    <property type="match status" value="1"/>
</dbReference>
<dbReference type="SUPFAM" id="SSF101898">
    <property type="entry name" value="NHL repeat"/>
    <property type="match status" value="1"/>
</dbReference>
<evidence type="ECO:0000256" key="1">
    <source>
        <dbReference type="ARBA" id="ARBA00022729"/>
    </source>
</evidence>
<evidence type="ECO:0000256" key="3">
    <source>
        <dbReference type="PROSITE-ProRule" id="PRU00504"/>
    </source>
</evidence>
<feature type="domain" description="SMP-30/Gluconolactonase/LRE-like region" evidence="4">
    <location>
        <begin position="99"/>
        <end position="227"/>
    </location>
</feature>
<keyword evidence="1" id="KW-0732">Signal</keyword>
<keyword evidence="7" id="KW-1185">Reference proteome</keyword>
<feature type="repeat" description="NHL" evidence="3">
    <location>
        <begin position="235"/>
        <end position="270"/>
    </location>
</feature>
<reference evidence="7" key="1">
    <citation type="submission" date="2016-10" db="EMBL/GenBank/DDBJ databases">
        <authorList>
            <person name="Varghese N."/>
            <person name="Submissions S."/>
        </authorList>
    </citation>
    <scope>NUCLEOTIDE SEQUENCE [LARGE SCALE GENOMIC DNA]</scope>
    <source>
        <strain evidence="7">DSM 4002</strain>
    </source>
</reference>
<dbReference type="EMBL" id="FOUT01000010">
    <property type="protein sequence ID" value="SFN31284.1"/>
    <property type="molecule type" value="Genomic_DNA"/>
</dbReference>
<proteinExistence type="predicted"/>
<feature type="repeat" description="NHL" evidence="3">
    <location>
        <begin position="139"/>
        <end position="170"/>
    </location>
</feature>
<dbReference type="CDD" id="cd14953">
    <property type="entry name" value="NHL_like_1"/>
    <property type="match status" value="1"/>
</dbReference>
<evidence type="ECO:0000259" key="5">
    <source>
        <dbReference type="Pfam" id="PF18962"/>
    </source>
</evidence>
<evidence type="ECO:0000313" key="6">
    <source>
        <dbReference type="EMBL" id="SFN31284.1"/>
    </source>
</evidence>
<dbReference type="RefSeq" id="WP_024981647.1">
    <property type="nucleotide sequence ID" value="NZ_CBCRUM010000018.1"/>
</dbReference>
<feature type="domain" description="Secretion system C-terminal sorting" evidence="5">
    <location>
        <begin position="338"/>
        <end position="406"/>
    </location>
</feature>
<feature type="repeat" description="NHL" evidence="3">
    <location>
        <begin position="44"/>
        <end position="79"/>
    </location>
</feature>
<protein>
    <submittedName>
        <fullName evidence="6">Por secretion system C-terminal sorting domain-containing protein</fullName>
    </submittedName>
</protein>
<evidence type="ECO:0000256" key="2">
    <source>
        <dbReference type="ARBA" id="ARBA00022737"/>
    </source>
</evidence>
<dbReference type="InterPro" id="IPR013658">
    <property type="entry name" value="SGL"/>
</dbReference>
<name>A0A1I4XZN5_9FLAO</name>
<accession>A0A1I4XZN5</accession>
<dbReference type="PANTHER" id="PTHR13833:SF71">
    <property type="entry name" value="NHL DOMAIN-CONTAINING PROTEIN"/>
    <property type="match status" value="1"/>
</dbReference>
<dbReference type="Gene3D" id="2.120.10.30">
    <property type="entry name" value="TolB, C-terminal domain"/>
    <property type="match status" value="3"/>
</dbReference>
<feature type="repeat" description="NHL" evidence="3">
    <location>
        <begin position="192"/>
        <end position="223"/>
    </location>
</feature>
<dbReference type="Proteomes" id="UP000182961">
    <property type="component" value="Unassembled WGS sequence"/>
</dbReference>
<dbReference type="AlphaFoldDB" id="A0A1I4XZN5"/>
<dbReference type="Pfam" id="PF08450">
    <property type="entry name" value="SGL"/>
    <property type="match status" value="1"/>
</dbReference>
<dbReference type="PROSITE" id="PS51125">
    <property type="entry name" value="NHL"/>
    <property type="match status" value="5"/>
</dbReference>